<name>A0A3E2TG41_9FIRM</name>
<dbReference type="InterPro" id="IPR052018">
    <property type="entry name" value="PHP_domain"/>
</dbReference>
<proteinExistence type="predicted"/>
<evidence type="ECO:0000313" key="3">
    <source>
        <dbReference type="Proteomes" id="UP000261011"/>
    </source>
</evidence>
<accession>A0A3E2TG41</accession>
<dbReference type="InterPro" id="IPR016195">
    <property type="entry name" value="Pol/histidinol_Pase-like"/>
</dbReference>
<dbReference type="RefSeq" id="WP_117522186.1">
    <property type="nucleotide sequence ID" value="NZ_QVEU01000008.1"/>
</dbReference>
<organism evidence="2 3">
    <name type="scientific">Anaerococcus nagyae</name>
    <dbReference type="NCBI Taxonomy" id="1755241"/>
    <lineage>
        <taxon>Bacteria</taxon>
        <taxon>Bacillati</taxon>
        <taxon>Bacillota</taxon>
        <taxon>Tissierellia</taxon>
        <taxon>Tissierellales</taxon>
        <taxon>Peptoniphilaceae</taxon>
        <taxon>Anaerococcus</taxon>
    </lineage>
</organism>
<comment type="caution">
    <text evidence="2">The sequence shown here is derived from an EMBL/GenBank/DDBJ whole genome shotgun (WGS) entry which is preliminary data.</text>
</comment>
<dbReference type="NCBIfam" id="NF038032">
    <property type="entry name" value="CehA_McbA_metalo"/>
    <property type="match status" value="1"/>
</dbReference>
<dbReference type="SMART" id="SM00481">
    <property type="entry name" value="POLIIIAc"/>
    <property type="match status" value="1"/>
</dbReference>
<evidence type="ECO:0000259" key="1">
    <source>
        <dbReference type="SMART" id="SM00481"/>
    </source>
</evidence>
<dbReference type="GO" id="GO:0035312">
    <property type="term" value="F:5'-3' DNA exonuclease activity"/>
    <property type="evidence" value="ECO:0007669"/>
    <property type="project" value="TreeGrafter"/>
</dbReference>
<dbReference type="PANTHER" id="PTHR42924">
    <property type="entry name" value="EXONUCLEASE"/>
    <property type="match status" value="1"/>
</dbReference>
<dbReference type="InterPro" id="IPR004013">
    <property type="entry name" value="PHP_dom"/>
</dbReference>
<dbReference type="Proteomes" id="UP000261011">
    <property type="component" value="Unassembled WGS sequence"/>
</dbReference>
<reference evidence="2 3" key="1">
    <citation type="submission" date="2018-08" db="EMBL/GenBank/DDBJ databases">
        <title>A genome reference for cultivated species of the human gut microbiota.</title>
        <authorList>
            <person name="Zou Y."/>
            <person name="Xue W."/>
            <person name="Luo G."/>
        </authorList>
    </citation>
    <scope>NUCLEOTIDE SEQUENCE [LARGE SCALE GENOMIC DNA]</scope>
    <source>
        <strain evidence="2 3">OF01-3</strain>
    </source>
</reference>
<gene>
    <name evidence="2" type="ORF">DXA39_07960</name>
</gene>
<keyword evidence="3" id="KW-1185">Reference proteome</keyword>
<protein>
    <recommendedName>
        <fullName evidence="1">Polymerase/histidinol phosphatase N-terminal domain-containing protein</fullName>
    </recommendedName>
</protein>
<dbReference type="InterPro" id="IPR003141">
    <property type="entry name" value="Pol/His_phosphatase_N"/>
</dbReference>
<sequence>MSKLTYYPIELHSHTYHSDGGFSPKELLQNARDFGYKGIFLTDHNTNSGLDEIYENNLDKEILPAFHGIEWTTFYGHMLILGSKDAGNYTKAKLDNIEECIDNIKSNDSNIVIGMAHPFDIGNPLCTGCHFEYLVDNYSKFNYIELVNSEDAHANKSTLKAYDRWTKLLKDGYKLAALAGRDWHNPSNPKESVAISMIGIDGNISEENTLKAIKRLHTYISYGPILHLNLDNIELGDKVYSKEIKASVRITNSTFKNKDELKIVPHKFVVYNNERLILEKDINYDSNIDFEINNFDLGYIRFEVLGDMKDMDNQRLIITSPIFIKEK</sequence>
<dbReference type="GO" id="GO:0004534">
    <property type="term" value="F:5'-3' RNA exonuclease activity"/>
    <property type="evidence" value="ECO:0007669"/>
    <property type="project" value="TreeGrafter"/>
</dbReference>
<feature type="domain" description="Polymerase/histidinol phosphatase N-terminal" evidence="1">
    <location>
        <begin position="9"/>
        <end position="75"/>
    </location>
</feature>
<dbReference type="AlphaFoldDB" id="A0A3E2TG41"/>
<dbReference type="OrthoDB" id="9804333at2"/>
<dbReference type="SUPFAM" id="SSF89550">
    <property type="entry name" value="PHP domain-like"/>
    <property type="match status" value="1"/>
</dbReference>
<dbReference type="PANTHER" id="PTHR42924:SF3">
    <property type="entry name" value="POLYMERASE_HISTIDINOL PHOSPHATASE N-TERMINAL DOMAIN-CONTAINING PROTEIN"/>
    <property type="match status" value="1"/>
</dbReference>
<dbReference type="EMBL" id="QVEU01000008">
    <property type="protein sequence ID" value="RGB74932.1"/>
    <property type="molecule type" value="Genomic_DNA"/>
</dbReference>
<dbReference type="Pfam" id="PF02811">
    <property type="entry name" value="PHP"/>
    <property type="match status" value="1"/>
</dbReference>
<dbReference type="Gene3D" id="3.20.20.140">
    <property type="entry name" value="Metal-dependent hydrolases"/>
    <property type="match status" value="1"/>
</dbReference>
<evidence type="ECO:0000313" key="2">
    <source>
        <dbReference type="EMBL" id="RGB74932.1"/>
    </source>
</evidence>